<dbReference type="AlphaFoldDB" id="A0A4Y3TQI7"/>
<dbReference type="EMBL" id="BJMU01000025">
    <property type="protein sequence ID" value="GEB84003.1"/>
    <property type="molecule type" value="Genomic_DNA"/>
</dbReference>
<evidence type="ECO:0000313" key="1">
    <source>
        <dbReference type="EMBL" id="GEB84003.1"/>
    </source>
</evidence>
<gene>
    <name evidence="1" type="ORF">AOR01nite_24800</name>
</gene>
<proteinExistence type="predicted"/>
<accession>A0A4Y3TQI7</accession>
<keyword evidence="2" id="KW-1185">Reference proteome</keyword>
<comment type="caution">
    <text evidence="1">The sequence shown here is derived from an EMBL/GenBank/DDBJ whole genome shotgun (WGS) entry which is preliminary data.</text>
</comment>
<name>A0A4Y3TQI7_9PROT</name>
<protein>
    <submittedName>
        <fullName evidence="1">Uncharacterized protein</fullName>
    </submittedName>
</protein>
<evidence type="ECO:0000313" key="2">
    <source>
        <dbReference type="Proteomes" id="UP000317617"/>
    </source>
</evidence>
<sequence>MYNMAQMNGCFQRAIGIFLYNWVYILVQQCDAKILIRVSEEEKRMIRELSGGNMSAWVREAALSRMASERHVELMLDRQSGTERQLADIKKMLMDGIKTRSNETGSSESEPLPVELVSCVFESLYLLRLVVQKTQRDQAKSAIERLGLPYIYNEAIKDVAAKAK</sequence>
<organism evidence="1 2">
    <name type="scientific">Acetobacter orleanensis</name>
    <dbReference type="NCBI Taxonomy" id="104099"/>
    <lineage>
        <taxon>Bacteria</taxon>
        <taxon>Pseudomonadati</taxon>
        <taxon>Pseudomonadota</taxon>
        <taxon>Alphaproteobacteria</taxon>
        <taxon>Acetobacterales</taxon>
        <taxon>Acetobacteraceae</taxon>
        <taxon>Acetobacter</taxon>
    </lineage>
</organism>
<reference evidence="1 2" key="1">
    <citation type="submission" date="2019-06" db="EMBL/GenBank/DDBJ databases">
        <title>Whole genome shotgun sequence of Acetobacter orleanensis NBRC 13752.</title>
        <authorList>
            <person name="Hosoyama A."/>
            <person name="Uohara A."/>
            <person name="Ohji S."/>
            <person name="Ichikawa N."/>
        </authorList>
    </citation>
    <scope>NUCLEOTIDE SEQUENCE [LARGE SCALE GENOMIC DNA]</scope>
    <source>
        <strain evidence="1 2">NBRC 13752</strain>
    </source>
</reference>
<dbReference type="Proteomes" id="UP000317617">
    <property type="component" value="Unassembled WGS sequence"/>
</dbReference>